<dbReference type="EMBL" id="JACARY010000040">
    <property type="protein sequence ID" value="NWD96485.1"/>
    <property type="molecule type" value="Genomic_DNA"/>
</dbReference>
<keyword evidence="1" id="KW-0472">Membrane</keyword>
<name>A0ABX2R141_9PSED</name>
<keyword evidence="3" id="KW-1185">Reference proteome</keyword>
<evidence type="ECO:0000256" key="1">
    <source>
        <dbReference type="SAM" id="Phobius"/>
    </source>
</evidence>
<protein>
    <recommendedName>
        <fullName evidence="4">DUF4760 domain-containing protein</fullName>
    </recommendedName>
</protein>
<evidence type="ECO:0000313" key="3">
    <source>
        <dbReference type="Proteomes" id="UP000572863"/>
    </source>
</evidence>
<accession>A0ABX2R141</accession>
<evidence type="ECO:0008006" key="4">
    <source>
        <dbReference type="Google" id="ProtNLM"/>
    </source>
</evidence>
<feature type="transmembrane region" description="Helical" evidence="1">
    <location>
        <begin position="18"/>
        <end position="39"/>
    </location>
</feature>
<keyword evidence="1" id="KW-1133">Transmembrane helix</keyword>
<gene>
    <name evidence="2" type="ORF">HX871_18850</name>
</gene>
<comment type="caution">
    <text evidence="2">The sequence shown here is derived from an EMBL/GenBank/DDBJ whole genome shotgun (WGS) entry which is preliminary data.</text>
</comment>
<reference evidence="2 3" key="1">
    <citation type="submission" date="2020-04" db="EMBL/GenBank/DDBJ databases">
        <title>Molecular characterization of pseudomonads from Agaricus bisporus reveal novel blotch 2 pathogens in Western Europe.</title>
        <authorList>
            <person name="Taparia T."/>
            <person name="Krijger M."/>
            <person name="Haynes E."/>
            <person name="Elpinstone J.G."/>
            <person name="Noble R."/>
            <person name="Van Der Wolf J."/>
        </authorList>
    </citation>
    <scope>NUCLEOTIDE SEQUENCE [LARGE SCALE GENOMIC DNA]</scope>
    <source>
        <strain evidence="2 3">P7774</strain>
    </source>
</reference>
<sequence>MSICFAVTDVDWEVTKDIFSIAGTIFSVMGVGFAAYIGISGLATWKRQTKGTADHELARRILIALYGYRDAIRKVRNPMVLSFEMEPGKDEKPDDDPKLKNINENRRVYGRRFENLGKSKNPLSVALVEAEAVWGYELLERMAALFRLERELFSHVRSFLISIDPKDEELQVAYRRILRKGRDILYETDMADDEFHNDLLAAIGHIEAYLREKLLR</sequence>
<keyword evidence="1" id="KW-0812">Transmembrane</keyword>
<proteinExistence type="predicted"/>
<organism evidence="2 3">
    <name type="scientific">Pseudomonas reactans</name>
    <dbReference type="NCBI Taxonomy" id="117680"/>
    <lineage>
        <taxon>Bacteria</taxon>
        <taxon>Pseudomonadati</taxon>
        <taxon>Pseudomonadota</taxon>
        <taxon>Gammaproteobacteria</taxon>
        <taxon>Pseudomonadales</taxon>
        <taxon>Pseudomonadaceae</taxon>
        <taxon>Pseudomonas</taxon>
    </lineage>
</organism>
<dbReference type="Proteomes" id="UP000572863">
    <property type="component" value="Unassembled WGS sequence"/>
</dbReference>
<dbReference type="RefSeq" id="WP_177052105.1">
    <property type="nucleotide sequence ID" value="NZ_JACAQM010000007.1"/>
</dbReference>
<evidence type="ECO:0000313" key="2">
    <source>
        <dbReference type="EMBL" id="NWD96485.1"/>
    </source>
</evidence>